<dbReference type="GO" id="GO:0045944">
    <property type="term" value="P:positive regulation of transcription by RNA polymerase II"/>
    <property type="evidence" value="ECO:0007669"/>
    <property type="project" value="TreeGrafter"/>
</dbReference>
<dbReference type="InterPro" id="IPR013790">
    <property type="entry name" value="Dwarfin"/>
</dbReference>
<keyword evidence="2" id="KW-0804">Transcription</keyword>
<dbReference type="GO" id="GO:0030154">
    <property type="term" value="P:cell differentiation"/>
    <property type="evidence" value="ECO:0007669"/>
    <property type="project" value="TreeGrafter"/>
</dbReference>
<dbReference type="SMART" id="SM00524">
    <property type="entry name" value="DWB"/>
    <property type="match status" value="1"/>
</dbReference>
<organism evidence="3">
    <name type="scientific">Magallana gigas</name>
    <name type="common">Pacific oyster</name>
    <name type="synonym">Crassostrea gigas</name>
    <dbReference type="NCBI Taxonomy" id="29159"/>
    <lineage>
        <taxon>Eukaryota</taxon>
        <taxon>Metazoa</taxon>
        <taxon>Spiralia</taxon>
        <taxon>Lophotrochozoa</taxon>
        <taxon>Mollusca</taxon>
        <taxon>Bivalvia</taxon>
        <taxon>Autobranchia</taxon>
        <taxon>Pteriomorphia</taxon>
        <taxon>Ostreida</taxon>
        <taxon>Ostreoidea</taxon>
        <taxon>Ostreidae</taxon>
        <taxon>Magallana</taxon>
    </lineage>
</organism>
<gene>
    <name evidence="3" type="ORF">CGI_10007536</name>
</gene>
<evidence type="ECO:0000313" key="3">
    <source>
        <dbReference type="EMBL" id="EKC19812.1"/>
    </source>
</evidence>
<name>K1P7X1_MAGGI</name>
<evidence type="ECO:0000256" key="1">
    <source>
        <dbReference type="ARBA" id="ARBA00023015"/>
    </source>
</evidence>
<dbReference type="AlphaFoldDB" id="K1P7X1"/>
<dbReference type="GO" id="GO:0000981">
    <property type="term" value="F:DNA-binding transcription factor activity, RNA polymerase II-specific"/>
    <property type="evidence" value="ECO:0007669"/>
    <property type="project" value="TreeGrafter"/>
</dbReference>
<dbReference type="GO" id="GO:0070411">
    <property type="term" value="F:I-SMAD binding"/>
    <property type="evidence" value="ECO:0007669"/>
    <property type="project" value="TreeGrafter"/>
</dbReference>
<evidence type="ECO:0000256" key="2">
    <source>
        <dbReference type="ARBA" id="ARBA00023163"/>
    </source>
</evidence>
<dbReference type="HOGENOM" id="CLU_026736_4_0_1"/>
<dbReference type="PANTHER" id="PTHR13703:SF25">
    <property type="entry name" value="MOTHERS AGAINST DECAPENTAPLEGIC HOMOLOG"/>
    <property type="match status" value="1"/>
</dbReference>
<dbReference type="GO" id="GO:0000978">
    <property type="term" value="F:RNA polymerase II cis-regulatory region sequence-specific DNA binding"/>
    <property type="evidence" value="ECO:0007669"/>
    <property type="project" value="TreeGrafter"/>
</dbReference>
<dbReference type="InParanoid" id="K1P7X1"/>
<dbReference type="InterPro" id="IPR001132">
    <property type="entry name" value="SMAD_dom_Dwarfin-type"/>
</dbReference>
<protein>
    <submittedName>
        <fullName evidence="3">Mothers against decapentaplegic-like protein 3</fullName>
    </submittedName>
</protein>
<dbReference type="GO" id="GO:0071144">
    <property type="term" value="C:heteromeric SMAD protein complex"/>
    <property type="evidence" value="ECO:0007669"/>
    <property type="project" value="TreeGrafter"/>
</dbReference>
<dbReference type="GO" id="GO:0060395">
    <property type="term" value="P:SMAD protein signal transduction"/>
    <property type="evidence" value="ECO:0007669"/>
    <property type="project" value="TreeGrafter"/>
</dbReference>
<dbReference type="SUPFAM" id="SSF49879">
    <property type="entry name" value="SMAD/FHA domain"/>
    <property type="match status" value="1"/>
</dbReference>
<keyword evidence="1" id="KW-0805">Transcription regulation</keyword>
<dbReference type="GO" id="GO:0032924">
    <property type="term" value="P:activin receptor signaling pathway"/>
    <property type="evidence" value="ECO:0007669"/>
    <property type="project" value="TreeGrafter"/>
</dbReference>
<dbReference type="PROSITE" id="PS51076">
    <property type="entry name" value="MH2"/>
    <property type="match status" value="1"/>
</dbReference>
<accession>K1P7X1</accession>
<reference evidence="3" key="1">
    <citation type="journal article" date="2012" name="Nature">
        <title>The oyster genome reveals stress adaptation and complexity of shell formation.</title>
        <authorList>
            <person name="Zhang G."/>
            <person name="Fang X."/>
            <person name="Guo X."/>
            <person name="Li L."/>
            <person name="Luo R."/>
            <person name="Xu F."/>
            <person name="Yang P."/>
            <person name="Zhang L."/>
            <person name="Wang X."/>
            <person name="Qi H."/>
            <person name="Xiong Z."/>
            <person name="Que H."/>
            <person name="Xie Y."/>
            <person name="Holland P.W."/>
            <person name="Paps J."/>
            <person name="Zhu Y."/>
            <person name="Wu F."/>
            <person name="Chen Y."/>
            <person name="Wang J."/>
            <person name="Peng C."/>
            <person name="Meng J."/>
            <person name="Yang L."/>
            <person name="Liu J."/>
            <person name="Wen B."/>
            <person name="Zhang N."/>
            <person name="Huang Z."/>
            <person name="Zhu Q."/>
            <person name="Feng Y."/>
            <person name="Mount A."/>
            <person name="Hedgecock D."/>
            <person name="Xu Z."/>
            <person name="Liu Y."/>
            <person name="Domazet-Loso T."/>
            <person name="Du Y."/>
            <person name="Sun X."/>
            <person name="Zhang S."/>
            <person name="Liu B."/>
            <person name="Cheng P."/>
            <person name="Jiang X."/>
            <person name="Li J."/>
            <person name="Fan D."/>
            <person name="Wang W."/>
            <person name="Fu W."/>
            <person name="Wang T."/>
            <person name="Wang B."/>
            <person name="Zhang J."/>
            <person name="Peng Z."/>
            <person name="Li Y."/>
            <person name="Li N."/>
            <person name="Wang J."/>
            <person name="Chen M."/>
            <person name="He Y."/>
            <person name="Tan F."/>
            <person name="Song X."/>
            <person name="Zheng Q."/>
            <person name="Huang R."/>
            <person name="Yang H."/>
            <person name="Du X."/>
            <person name="Chen L."/>
            <person name="Yang M."/>
            <person name="Gaffney P.M."/>
            <person name="Wang S."/>
            <person name="Luo L."/>
            <person name="She Z."/>
            <person name="Ming Y."/>
            <person name="Huang W."/>
            <person name="Zhang S."/>
            <person name="Huang B."/>
            <person name="Zhang Y."/>
            <person name="Qu T."/>
            <person name="Ni P."/>
            <person name="Miao G."/>
            <person name="Wang J."/>
            <person name="Wang Q."/>
            <person name="Steinberg C.E."/>
            <person name="Wang H."/>
            <person name="Li N."/>
            <person name="Qian L."/>
            <person name="Zhang G."/>
            <person name="Li Y."/>
            <person name="Yang H."/>
            <person name="Liu X."/>
            <person name="Wang J."/>
            <person name="Yin Y."/>
            <person name="Wang J."/>
        </authorList>
    </citation>
    <scope>NUCLEOTIDE SEQUENCE [LARGE SCALE GENOMIC DNA]</scope>
    <source>
        <strain evidence="3">05x7-T-G4-1.051#20</strain>
    </source>
</reference>
<sequence length="199" mass="22923">MSFADQNGMMSTDQDFHLSKEQALRASYWCGVTYFEHHQRVGESFNTADPIFCIDGFTDAFDTKRFCLGNLTNVHRTQSADVTRRHIGKGVQLTYNGQEVYVECLSDRAIFVQSPLTNHQYKWHPNMVCKIPPGCKLRIFDNQEFASLLAQSFEQGFERQTVTDTPCWLEIRLNTPCKWLDKALAQLGSPNFRCSRTTY</sequence>
<dbReference type="Pfam" id="PF03166">
    <property type="entry name" value="MH2"/>
    <property type="match status" value="1"/>
</dbReference>
<dbReference type="Gene3D" id="2.60.200.10">
    <property type="match status" value="2"/>
</dbReference>
<dbReference type="InterPro" id="IPR008984">
    <property type="entry name" value="SMAD_FHA_dom_sf"/>
</dbReference>
<dbReference type="EMBL" id="JH817287">
    <property type="protein sequence ID" value="EKC19812.1"/>
    <property type="molecule type" value="Genomic_DNA"/>
</dbReference>
<dbReference type="InterPro" id="IPR017855">
    <property type="entry name" value="SMAD-like_dom_sf"/>
</dbReference>
<proteinExistence type="predicted"/>
<dbReference type="GO" id="GO:0009653">
    <property type="term" value="P:anatomical structure morphogenesis"/>
    <property type="evidence" value="ECO:0007669"/>
    <property type="project" value="TreeGrafter"/>
</dbReference>
<dbReference type="GO" id="GO:0005737">
    <property type="term" value="C:cytoplasm"/>
    <property type="evidence" value="ECO:0007669"/>
    <property type="project" value="UniProtKB-SubCell"/>
</dbReference>
<dbReference type="PANTHER" id="PTHR13703">
    <property type="entry name" value="SMAD"/>
    <property type="match status" value="1"/>
</dbReference>